<dbReference type="AlphaFoldDB" id="A0A094IY04"/>
<protein>
    <recommendedName>
        <fullName evidence="4">Pilus assembly protein PilP</fullName>
    </recommendedName>
</protein>
<evidence type="ECO:0000313" key="2">
    <source>
        <dbReference type="EMBL" id="KFZ30699.1"/>
    </source>
</evidence>
<dbReference type="STRING" id="435908.IDSA_09250"/>
<comment type="caution">
    <text evidence="2">The sequence shown here is derived from an EMBL/GenBank/DDBJ whole genome shotgun (WGS) entry which is preliminary data.</text>
</comment>
<evidence type="ECO:0008006" key="4">
    <source>
        <dbReference type="Google" id="ProtNLM"/>
    </source>
</evidence>
<dbReference type="Proteomes" id="UP000054363">
    <property type="component" value="Unassembled WGS sequence"/>
</dbReference>
<dbReference type="PIRSF" id="PIRSF016481">
    <property type="entry name" value="Pilus_assembly_PilP"/>
    <property type="match status" value="1"/>
</dbReference>
<feature type="signal peptide" evidence="1">
    <location>
        <begin position="1"/>
        <end position="22"/>
    </location>
</feature>
<feature type="chain" id="PRO_5001900381" description="Pilus assembly protein PilP" evidence="1">
    <location>
        <begin position="23"/>
        <end position="181"/>
    </location>
</feature>
<dbReference type="EMBL" id="JPER01000004">
    <property type="protein sequence ID" value="KFZ30699.1"/>
    <property type="molecule type" value="Genomic_DNA"/>
</dbReference>
<sequence>MNARQVALIAALAAVLSGCGQASHQDLEAFTAQVRSEAVPGIQPIEPLPELQRIAYTGDDYRNPFTATPMQAAASVASGANCPQPNLQRQRGELETVALDQLSLTGTLSKGGTGYTALVISNQGRLYRVEEGDYIGLNHGKVVAVTSQQIAIREWLPTGDGCWQQRDTTLTLAGSQRSSDS</sequence>
<keyword evidence="3" id="KW-1185">Reference proteome</keyword>
<proteinExistence type="predicted"/>
<reference evidence="2 3" key="1">
    <citation type="submission" date="2014-06" db="EMBL/GenBank/DDBJ databases">
        <title>The draft genome sequence of Idiomarina salinarum ISL-52.</title>
        <authorList>
            <person name="Du J."/>
            <person name="Shao Z."/>
        </authorList>
    </citation>
    <scope>NUCLEOTIDE SEQUENCE [LARGE SCALE GENOMIC DNA]</scope>
    <source>
        <strain evidence="2 3">ISL-52</strain>
    </source>
</reference>
<dbReference type="RefSeq" id="WP_034776067.1">
    <property type="nucleotide sequence ID" value="NZ_JPER01000004.1"/>
</dbReference>
<dbReference type="Pfam" id="PF04351">
    <property type="entry name" value="PilP"/>
    <property type="match status" value="1"/>
</dbReference>
<evidence type="ECO:0000256" key="1">
    <source>
        <dbReference type="SAM" id="SignalP"/>
    </source>
</evidence>
<gene>
    <name evidence="2" type="ORF">IDSA_09250</name>
</gene>
<dbReference type="InterPro" id="IPR007446">
    <property type="entry name" value="PilP"/>
</dbReference>
<accession>A0A094IY04</accession>
<organism evidence="2 3">
    <name type="scientific">Pseudidiomarina salinarum</name>
    <dbReference type="NCBI Taxonomy" id="435908"/>
    <lineage>
        <taxon>Bacteria</taxon>
        <taxon>Pseudomonadati</taxon>
        <taxon>Pseudomonadota</taxon>
        <taxon>Gammaproteobacteria</taxon>
        <taxon>Alteromonadales</taxon>
        <taxon>Idiomarinaceae</taxon>
        <taxon>Pseudidiomarina</taxon>
    </lineage>
</organism>
<dbReference type="Gene3D" id="2.30.30.830">
    <property type="match status" value="1"/>
</dbReference>
<dbReference type="eggNOG" id="COG3168">
    <property type="taxonomic scope" value="Bacteria"/>
</dbReference>
<dbReference type="OrthoDB" id="5296580at2"/>
<evidence type="ECO:0000313" key="3">
    <source>
        <dbReference type="Proteomes" id="UP000054363"/>
    </source>
</evidence>
<keyword evidence="1" id="KW-0732">Signal</keyword>
<name>A0A094IY04_9GAMM</name>
<dbReference type="PROSITE" id="PS51257">
    <property type="entry name" value="PROKAR_LIPOPROTEIN"/>
    <property type="match status" value="1"/>
</dbReference>